<dbReference type="EMBL" id="SNSC02000006">
    <property type="protein sequence ID" value="TID23654.1"/>
    <property type="molecule type" value="Genomic_DNA"/>
</dbReference>
<keyword evidence="1" id="KW-0418">Kinase</keyword>
<proteinExistence type="predicted"/>
<sequence>MDSYIVKDNLWVVKEFMEGIVNFMDSYLVNGDRRVAMEFMEGGSLTDVVRYSMMIDHRRDMEMPTTTTFSATQHPFFVTHCSMLSPIRHFRQIFEAMAERKKKKKKKKKKKELLQLRCCKCWSISRRCFHNVSVDSEQHDRQVKSKYTEYCVLCTGADCGGGQRRVIYDCVDTARMLLVRERSDAAFTGNTGRQGIRDPGET</sequence>
<keyword evidence="1" id="KW-0808">Transferase</keyword>
<dbReference type="AlphaFoldDB" id="A0A4Z1PN37"/>
<organism evidence="1 2">
    <name type="scientific">Venturia nashicola</name>
    <dbReference type="NCBI Taxonomy" id="86259"/>
    <lineage>
        <taxon>Eukaryota</taxon>
        <taxon>Fungi</taxon>
        <taxon>Dikarya</taxon>
        <taxon>Ascomycota</taxon>
        <taxon>Pezizomycotina</taxon>
        <taxon>Dothideomycetes</taxon>
        <taxon>Pleosporomycetidae</taxon>
        <taxon>Venturiales</taxon>
        <taxon>Venturiaceae</taxon>
        <taxon>Venturia</taxon>
    </lineage>
</organism>
<accession>A0A4Z1PN37</accession>
<evidence type="ECO:0000313" key="1">
    <source>
        <dbReference type="EMBL" id="TID23654.1"/>
    </source>
</evidence>
<protein>
    <submittedName>
        <fullName evidence="1">Pkinase-domain-containing protein</fullName>
    </submittedName>
</protein>
<comment type="caution">
    <text evidence="1">The sequence shown here is derived from an EMBL/GenBank/DDBJ whole genome shotgun (WGS) entry which is preliminary data.</text>
</comment>
<dbReference type="Proteomes" id="UP000298493">
    <property type="component" value="Unassembled WGS sequence"/>
</dbReference>
<reference evidence="1 2" key="1">
    <citation type="submission" date="2019-04" db="EMBL/GenBank/DDBJ databases">
        <title>High contiguity whole genome sequence and gene annotation resource for two Venturia nashicola isolates.</title>
        <authorList>
            <person name="Prokchorchik M."/>
            <person name="Won K."/>
            <person name="Lee Y."/>
            <person name="Choi E.D."/>
            <person name="Segonzac C."/>
            <person name="Sohn K.H."/>
        </authorList>
    </citation>
    <scope>NUCLEOTIDE SEQUENCE [LARGE SCALE GENOMIC DNA]</scope>
    <source>
        <strain evidence="1 2">PRI2</strain>
    </source>
</reference>
<dbReference type="STRING" id="86259.A0A4Z1PN37"/>
<dbReference type="GO" id="GO:0016301">
    <property type="term" value="F:kinase activity"/>
    <property type="evidence" value="ECO:0007669"/>
    <property type="project" value="UniProtKB-KW"/>
</dbReference>
<keyword evidence="2" id="KW-1185">Reference proteome</keyword>
<name>A0A4Z1PN37_9PEZI</name>
<gene>
    <name evidence="1" type="ORF">E6O75_ATG03290</name>
</gene>
<dbReference type="SUPFAM" id="SSF56112">
    <property type="entry name" value="Protein kinase-like (PK-like)"/>
    <property type="match status" value="1"/>
</dbReference>
<evidence type="ECO:0000313" key="2">
    <source>
        <dbReference type="Proteomes" id="UP000298493"/>
    </source>
</evidence>
<dbReference type="InterPro" id="IPR011009">
    <property type="entry name" value="Kinase-like_dom_sf"/>
</dbReference>